<keyword evidence="2 7" id="KW-0813">Transport</keyword>
<evidence type="ECO:0000256" key="1">
    <source>
        <dbReference type="ARBA" id="ARBA00004651"/>
    </source>
</evidence>
<sequence length="323" mass="32851">MSRAALFLLRRLAGYALLLAAASSCAYLLSAAVLDPTGNYAAQQPPPSPQTVERQLAERNLDPDVPLGRRYLVWASGAVTGDLGQTWDGRPVSAELADRAAASTRLLVLGAAVGAVAGVAWGAWAGARKDGAGDTAATLGAVLLISVPPLVVAVVLQTLAIGLNTASGEALLRTAGEAPPGSGLADQVRYMVLPTVALALPLAAVVSRYQRGLMADEAGADYVRTARAKGLTRGRALRGHALRTSLVPASTYVAYTAAAMFTGAVFVERVFGRHGVGGMLVEAVEAGDVNAAAAACAFGAVCVVAAGAVADTLRVALDPRVRS</sequence>
<feature type="signal peptide" evidence="8">
    <location>
        <begin position="1"/>
        <end position="26"/>
    </location>
</feature>
<dbReference type="PANTHER" id="PTHR43163:SF7">
    <property type="entry name" value="DIPEPTIDE-TRANSPORT INTEGRAL MEMBRANE PROTEIN ABC TRANSPORTER DPPB-RELATED"/>
    <property type="match status" value="1"/>
</dbReference>
<dbReference type="CDD" id="cd06261">
    <property type="entry name" value="TM_PBP2"/>
    <property type="match status" value="1"/>
</dbReference>
<feature type="transmembrane region" description="Helical" evidence="7">
    <location>
        <begin position="291"/>
        <end position="313"/>
    </location>
</feature>
<keyword evidence="4 7" id="KW-0812">Transmembrane</keyword>
<keyword evidence="5 7" id="KW-1133">Transmembrane helix</keyword>
<dbReference type="PANTHER" id="PTHR43163">
    <property type="entry name" value="DIPEPTIDE TRANSPORT SYSTEM PERMEASE PROTEIN DPPB-RELATED"/>
    <property type="match status" value="1"/>
</dbReference>
<evidence type="ECO:0000256" key="5">
    <source>
        <dbReference type="ARBA" id="ARBA00022989"/>
    </source>
</evidence>
<dbReference type="Gene3D" id="1.10.3720.10">
    <property type="entry name" value="MetI-like"/>
    <property type="match status" value="1"/>
</dbReference>
<feature type="domain" description="ABC transmembrane type-1" evidence="9">
    <location>
        <begin position="100"/>
        <end position="310"/>
    </location>
</feature>
<evidence type="ECO:0000313" key="11">
    <source>
        <dbReference type="Proteomes" id="UP001165685"/>
    </source>
</evidence>
<evidence type="ECO:0000256" key="4">
    <source>
        <dbReference type="ARBA" id="ARBA00022692"/>
    </source>
</evidence>
<evidence type="ECO:0000256" key="7">
    <source>
        <dbReference type="RuleBase" id="RU363032"/>
    </source>
</evidence>
<dbReference type="PROSITE" id="PS51257">
    <property type="entry name" value="PROKAR_LIPOPROTEIN"/>
    <property type="match status" value="1"/>
</dbReference>
<feature type="transmembrane region" description="Helical" evidence="7">
    <location>
        <begin position="188"/>
        <end position="206"/>
    </location>
</feature>
<feature type="transmembrane region" description="Helical" evidence="7">
    <location>
        <begin position="252"/>
        <end position="271"/>
    </location>
</feature>
<keyword evidence="6 7" id="KW-0472">Membrane</keyword>
<dbReference type="InterPro" id="IPR035906">
    <property type="entry name" value="MetI-like_sf"/>
</dbReference>
<gene>
    <name evidence="10" type="ORF">O4U47_00150</name>
</gene>
<organism evidence="10 11">
    <name type="scientific">Nocardiopsis suaedae</name>
    <dbReference type="NCBI Taxonomy" id="3018444"/>
    <lineage>
        <taxon>Bacteria</taxon>
        <taxon>Bacillati</taxon>
        <taxon>Actinomycetota</taxon>
        <taxon>Actinomycetes</taxon>
        <taxon>Streptosporangiales</taxon>
        <taxon>Nocardiopsidaceae</taxon>
        <taxon>Nocardiopsis</taxon>
    </lineage>
</organism>
<dbReference type="Proteomes" id="UP001165685">
    <property type="component" value="Unassembled WGS sequence"/>
</dbReference>
<reference evidence="10" key="1">
    <citation type="submission" date="2023-01" db="EMBL/GenBank/DDBJ databases">
        <title>Draft genome sequence of Nocardiopsis sp. LSu2-4 isolated from halophytes.</title>
        <authorList>
            <person name="Duangmal K."/>
            <person name="Chantavorakit T."/>
        </authorList>
    </citation>
    <scope>NUCLEOTIDE SEQUENCE</scope>
    <source>
        <strain evidence="10">LSu2-4</strain>
    </source>
</reference>
<proteinExistence type="inferred from homology"/>
<comment type="similarity">
    <text evidence="7">Belongs to the binding-protein-dependent transport system permease family.</text>
</comment>
<accession>A0ABT4TE98</accession>
<keyword evidence="8" id="KW-0732">Signal</keyword>
<dbReference type="RefSeq" id="WP_270674752.1">
    <property type="nucleotide sequence ID" value="NZ_JAQFWP010000001.1"/>
</dbReference>
<keyword evidence="11" id="KW-1185">Reference proteome</keyword>
<dbReference type="SUPFAM" id="SSF161098">
    <property type="entry name" value="MetI-like"/>
    <property type="match status" value="1"/>
</dbReference>
<evidence type="ECO:0000259" key="9">
    <source>
        <dbReference type="PROSITE" id="PS50928"/>
    </source>
</evidence>
<dbReference type="PROSITE" id="PS50928">
    <property type="entry name" value="ABC_TM1"/>
    <property type="match status" value="1"/>
</dbReference>
<dbReference type="EMBL" id="JAQFWP010000001">
    <property type="protein sequence ID" value="MDA2802906.1"/>
    <property type="molecule type" value="Genomic_DNA"/>
</dbReference>
<evidence type="ECO:0000313" key="10">
    <source>
        <dbReference type="EMBL" id="MDA2802906.1"/>
    </source>
</evidence>
<evidence type="ECO:0000256" key="6">
    <source>
        <dbReference type="ARBA" id="ARBA00023136"/>
    </source>
</evidence>
<feature type="transmembrane region" description="Helical" evidence="7">
    <location>
        <begin position="139"/>
        <end position="163"/>
    </location>
</feature>
<dbReference type="InterPro" id="IPR000515">
    <property type="entry name" value="MetI-like"/>
</dbReference>
<comment type="subcellular location">
    <subcellularLocation>
        <location evidence="1 7">Cell membrane</location>
        <topology evidence="1 7">Multi-pass membrane protein</topology>
    </subcellularLocation>
</comment>
<evidence type="ECO:0000256" key="8">
    <source>
        <dbReference type="SAM" id="SignalP"/>
    </source>
</evidence>
<keyword evidence="3" id="KW-1003">Cell membrane</keyword>
<name>A0ABT4TE98_9ACTN</name>
<evidence type="ECO:0000256" key="2">
    <source>
        <dbReference type="ARBA" id="ARBA00022448"/>
    </source>
</evidence>
<dbReference type="Pfam" id="PF00528">
    <property type="entry name" value="BPD_transp_1"/>
    <property type="match status" value="1"/>
</dbReference>
<comment type="caution">
    <text evidence="10">The sequence shown here is derived from an EMBL/GenBank/DDBJ whole genome shotgun (WGS) entry which is preliminary data.</text>
</comment>
<feature type="transmembrane region" description="Helical" evidence="7">
    <location>
        <begin position="106"/>
        <end position="127"/>
    </location>
</feature>
<feature type="chain" id="PRO_5045567326" evidence="8">
    <location>
        <begin position="27"/>
        <end position="323"/>
    </location>
</feature>
<evidence type="ECO:0000256" key="3">
    <source>
        <dbReference type="ARBA" id="ARBA00022475"/>
    </source>
</evidence>
<protein>
    <submittedName>
        <fullName evidence="10">ABC transporter permease</fullName>
    </submittedName>
</protein>